<dbReference type="RefSeq" id="WP_413278877.1">
    <property type="nucleotide sequence ID" value="NZ_JBHFNT010000156.1"/>
</dbReference>
<keyword evidence="2" id="KW-1185">Reference proteome</keyword>
<accession>A0ABV4WN35</accession>
<evidence type="ECO:0000313" key="1">
    <source>
        <dbReference type="EMBL" id="MFB2836495.1"/>
    </source>
</evidence>
<name>A0ABV4WN35_9CYAN</name>
<dbReference type="InterPro" id="IPR032568">
    <property type="entry name" value="DUF4926"/>
</dbReference>
<gene>
    <name evidence="1" type="ORF">ACE1CA_18335</name>
</gene>
<evidence type="ECO:0000313" key="2">
    <source>
        <dbReference type="Proteomes" id="UP001576780"/>
    </source>
</evidence>
<dbReference type="Pfam" id="PF16277">
    <property type="entry name" value="DUF4926"/>
    <property type="match status" value="1"/>
</dbReference>
<reference evidence="1 2" key="1">
    <citation type="submission" date="2024-09" db="EMBL/GenBank/DDBJ databases">
        <title>Floridaenema gen nov. (Aerosakkonemataceae, Aerosakkonematales ord. nov., Cyanobacteria) from benthic tropical and subtropical fresh waters, with the description of four new species.</title>
        <authorList>
            <person name="Moretto J.A."/>
            <person name="Berthold D.E."/>
            <person name="Lefler F.W."/>
            <person name="Huang I.-S."/>
            <person name="Laughinghouse H. IV."/>
        </authorList>
    </citation>
    <scope>NUCLEOTIDE SEQUENCE [LARGE SCALE GENOMIC DNA]</scope>
    <source>
        <strain evidence="1 2">BLCC-F167</strain>
    </source>
</reference>
<dbReference type="Proteomes" id="UP001576780">
    <property type="component" value="Unassembled WGS sequence"/>
</dbReference>
<comment type="caution">
    <text evidence="1">The sequence shown here is derived from an EMBL/GenBank/DDBJ whole genome shotgun (WGS) entry which is preliminary data.</text>
</comment>
<organism evidence="1 2">
    <name type="scientific">Floridaenema evergladense BLCC-F167</name>
    <dbReference type="NCBI Taxonomy" id="3153639"/>
    <lineage>
        <taxon>Bacteria</taxon>
        <taxon>Bacillati</taxon>
        <taxon>Cyanobacteriota</taxon>
        <taxon>Cyanophyceae</taxon>
        <taxon>Oscillatoriophycideae</taxon>
        <taxon>Aerosakkonematales</taxon>
        <taxon>Aerosakkonemataceae</taxon>
        <taxon>Floridanema</taxon>
        <taxon>Floridanema evergladense</taxon>
    </lineage>
</organism>
<sequence>MKFELFTRVALREDLPQYKLCQGDVATIVEHHPVLDDEDGYSLEVFNAVGETIAVITVAQSQIEPLMSNEVLHVRVFDRVIA</sequence>
<protein>
    <submittedName>
        <fullName evidence="1">DUF4926 domain-containing protein</fullName>
    </submittedName>
</protein>
<proteinExistence type="predicted"/>
<dbReference type="EMBL" id="JBHFNT010000156">
    <property type="protein sequence ID" value="MFB2836495.1"/>
    <property type="molecule type" value="Genomic_DNA"/>
</dbReference>